<keyword evidence="10" id="KW-0414">Isoprene biosynthesis</keyword>
<dbReference type="InterPro" id="IPR013512">
    <property type="entry name" value="DXP_reductoisomerase_N"/>
</dbReference>
<accession>J9GPM3</accession>
<dbReference type="InterPro" id="IPR026877">
    <property type="entry name" value="DXPR_C"/>
</dbReference>
<keyword evidence="6" id="KW-0479">Metal-binding</keyword>
<keyword evidence="15" id="KW-0413">Isomerase</keyword>
<dbReference type="InterPro" id="IPR036291">
    <property type="entry name" value="NAD(P)-bd_dom_sf"/>
</dbReference>
<evidence type="ECO:0000259" key="14">
    <source>
        <dbReference type="Pfam" id="PF13288"/>
    </source>
</evidence>
<dbReference type="EMBL" id="AMCI01000337">
    <property type="protein sequence ID" value="EJX09679.1"/>
    <property type="molecule type" value="Genomic_DNA"/>
</dbReference>
<evidence type="ECO:0000256" key="7">
    <source>
        <dbReference type="ARBA" id="ARBA00022857"/>
    </source>
</evidence>
<dbReference type="NCBIfam" id="NF009114">
    <property type="entry name" value="PRK12464.1"/>
    <property type="match status" value="1"/>
</dbReference>
<keyword evidence="8 15" id="KW-0560">Oxidoreductase</keyword>
<dbReference type="Pfam" id="PF08436">
    <property type="entry name" value="DXP_redisom_C"/>
    <property type="match status" value="1"/>
</dbReference>
<dbReference type="InterPro" id="IPR036169">
    <property type="entry name" value="DXPR_C_sf"/>
</dbReference>
<name>J9GPM3_9ZZZZ</name>
<dbReference type="GO" id="GO:0030145">
    <property type="term" value="F:manganese ion binding"/>
    <property type="evidence" value="ECO:0007669"/>
    <property type="project" value="TreeGrafter"/>
</dbReference>
<dbReference type="HAMAP" id="MF_00183">
    <property type="entry name" value="DXP_reductoisom"/>
    <property type="match status" value="1"/>
</dbReference>
<dbReference type="SUPFAM" id="SSF51735">
    <property type="entry name" value="NAD(P)-binding Rossmann-fold domains"/>
    <property type="match status" value="1"/>
</dbReference>
<dbReference type="Pfam" id="PF13288">
    <property type="entry name" value="DXPR_C"/>
    <property type="match status" value="1"/>
</dbReference>
<evidence type="ECO:0000256" key="11">
    <source>
        <dbReference type="ARBA" id="ARBA00048543"/>
    </source>
</evidence>
<comment type="cofactor">
    <cofactor evidence="2">
        <name>Mg(2+)</name>
        <dbReference type="ChEBI" id="CHEBI:18420"/>
    </cofactor>
</comment>
<dbReference type="Gene3D" id="3.40.50.720">
    <property type="entry name" value="NAD(P)-binding Rossmann-like Domain"/>
    <property type="match status" value="1"/>
</dbReference>
<dbReference type="Pfam" id="PF02670">
    <property type="entry name" value="DXP_reductoisom"/>
    <property type="match status" value="1"/>
</dbReference>
<evidence type="ECO:0000256" key="8">
    <source>
        <dbReference type="ARBA" id="ARBA00023002"/>
    </source>
</evidence>
<proteinExistence type="inferred from homology"/>
<organism evidence="15">
    <name type="scientific">gut metagenome</name>
    <dbReference type="NCBI Taxonomy" id="749906"/>
    <lineage>
        <taxon>unclassified sequences</taxon>
        <taxon>metagenomes</taxon>
        <taxon>organismal metagenomes</taxon>
    </lineage>
</organism>
<evidence type="ECO:0000256" key="1">
    <source>
        <dbReference type="ARBA" id="ARBA00001936"/>
    </source>
</evidence>
<dbReference type="GO" id="GO:0051484">
    <property type="term" value="P:isopentenyl diphosphate biosynthetic process, methylerythritol 4-phosphate pathway involved in terpenoid biosynthetic process"/>
    <property type="evidence" value="ECO:0007669"/>
    <property type="project" value="TreeGrafter"/>
</dbReference>
<dbReference type="InterPro" id="IPR013644">
    <property type="entry name" value="DXP_reductoisomerase_C"/>
</dbReference>
<evidence type="ECO:0000256" key="5">
    <source>
        <dbReference type="ARBA" id="ARBA00012366"/>
    </source>
</evidence>
<evidence type="ECO:0000259" key="12">
    <source>
        <dbReference type="Pfam" id="PF02670"/>
    </source>
</evidence>
<dbReference type="UniPathway" id="UPA00056">
    <property type="reaction ID" value="UER00092"/>
</dbReference>
<evidence type="ECO:0000256" key="10">
    <source>
        <dbReference type="ARBA" id="ARBA00023229"/>
    </source>
</evidence>
<dbReference type="GO" id="GO:0030604">
    <property type="term" value="F:1-deoxy-D-xylulose-5-phosphate reductoisomerase activity"/>
    <property type="evidence" value="ECO:0007669"/>
    <property type="project" value="UniProtKB-EC"/>
</dbReference>
<gene>
    <name evidence="15" type="ORF">EVA_02212</name>
</gene>
<dbReference type="PANTHER" id="PTHR30525:SF0">
    <property type="entry name" value="1-DEOXY-D-XYLULOSE 5-PHOSPHATE REDUCTOISOMERASE, CHLOROPLASTIC"/>
    <property type="match status" value="1"/>
</dbReference>
<dbReference type="SUPFAM" id="SSF55347">
    <property type="entry name" value="Glyceraldehyde-3-phosphate dehydrogenase-like, C-terminal domain"/>
    <property type="match status" value="1"/>
</dbReference>
<dbReference type="AlphaFoldDB" id="J9GPM3"/>
<reference evidence="15" key="1">
    <citation type="journal article" date="2012" name="PLoS ONE">
        <title>Gene sets for utilization of primary and secondary nutrition supplies in the distal gut of endangered iberian lynx.</title>
        <authorList>
            <person name="Alcaide M."/>
            <person name="Messina E."/>
            <person name="Richter M."/>
            <person name="Bargiela R."/>
            <person name="Peplies J."/>
            <person name="Huws S.A."/>
            <person name="Newbold C.J."/>
            <person name="Golyshin P.N."/>
            <person name="Simon M.A."/>
            <person name="Lopez G."/>
            <person name="Yakimov M.M."/>
            <person name="Ferrer M."/>
        </authorList>
    </citation>
    <scope>NUCLEOTIDE SEQUENCE</scope>
</reference>
<comment type="cofactor">
    <cofactor evidence="1">
        <name>Mn(2+)</name>
        <dbReference type="ChEBI" id="CHEBI:29035"/>
    </cofactor>
</comment>
<keyword evidence="7" id="KW-0521">NADP</keyword>
<feature type="domain" description="1-deoxy-D-xylulose 5-phosphate reductoisomerase N-terminal" evidence="12">
    <location>
        <begin position="5"/>
        <end position="134"/>
    </location>
</feature>
<keyword evidence="9" id="KW-0464">Manganese</keyword>
<feature type="domain" description="1-deoxy-D-xylulose 5-phosphate reductoisomerase C-terminal" evidence="13">
    <location>
        <begin position="148"/>
        <end position="231"/>
    </location>
</feature>
<protein>
    <recommendedName>
        <fullName evidence="5">1-deoxy-D-xylulose-5-phosphate reductoisomerase</fullName>
        <ecNumber evidence="5">1.1.1.267</ecNumber>
    </recommendedName>
</protein>
<dbReference type="GO" id="GO:0016853">
    <property type="term" value="F:isomerase activity"/>
    <property type="evidence" value="ECO:0007669"/>
    <property type="project" value="UniProtKB-KW"/>
</dbReference>
<dbReference type="Gene3D" id="1.10.1740.10">
    <property type="match status" value="1"/>
</dbReference>
<dbReference type="EC" id="1.1.1.267" evidence="5"/>
<comment type="catalytic activity">
    <reaction evidence="11">
        <text>2-C-methyl-D-erythritol 4-phosphate + NADP(+) = 1-deoxy-D-xylulose 5-phosphate + NADPH + H(+)</text>
        <dbReference type="Rhea" id="RHEA:13717"/>
        <dbReference type="ChEBI" id="CHEBI:15378"/>
        <dbReference type="ChEBI" id="CHEBI:57783"/>
        <dbReference type="ChEBI" id="CHEBI:57792"/>
        <dbReference type="ChEBI" id="CHEBI:58262"/>
        <dbReference type="ChEBI" id="CHEBI:58349"/>
        <dbReference type="EC" id="1.1.1.267"/>
    </reaction>
    <physiologicalReaction direction="right-to-left" evidence="11">
        <dbReference type="Rhea" id="RHEA:13719"/>
    </physiologicalReaction>
</comment>
<evidence type="ECO:0000256" key="4">
    <source>
        <dbReference type="ARBA" id="ARBA00006825"/>
    </source>
</evidence>
<evidence type="ECO:0000256" key="9">
    <source>
        <dbReference type="ARBA" id="ARBA00023211"/>
    </source>
</evidence>
<dbReference type="GO" id="GO:0070402">
    <property type="term" value="F:NADPH binding"/>
    <property type="evidence" value="ECO:0007669"/>
    <property type="project" value="InterPro"/>
</dbReference>
<dbReference type="NCBIfam" id="TIGR00243">
    <property type="entry name" value="Dxr"/>
    <property type="match status" value="1"/>
</dbReference>
<comment type="pathway">
    <text evidence="3">Isoprenoid biosynthesis; isopentenyl diphosphate biosynthesis via DXP pathway; isopentenyl diphosphate from 1-deoxy-D-xylulose 5-phosphate: step 1/6.</text>
</comment>
<comment type="caution">
    <text evidence="15">The sequence shown here is derived from an EMBL/GenBank/DDBJ whole genome shotgun (WGS) entry which is preliminary data.</text>
</comment>
<evidence type="ECO:0000259" key="13">
    <source>
        <dbReference type="Pfam" id="PF08436"/>
    </source>
</evidence>
<feature type="domain" description="DXP reductoisomerase C-terminal" evidence="14">
    <location>
        <begin position="263"/>
        <end position="378"/>
    </location>
</feature>
<dbReference type="PIRSF" id="PIRSF006205">
    <property type="entry name" value="Dxp_reductismrs"/>
    <property type="match status" value="1"/>
</dbReference>
<dbReference type="FunFam" id="3.40.50.720:FF:000045">
    <property type="entry name" value="1-deoxy-D-xylulose 5-phosphate reductoisomerase"/>
    <property type="match status" value="1"/>
</dbReference>
<evidence type="ECO:0000256" key="2">
    <source>
        <dbReference type="ARBA" id="ARBA00001946"/>
    </source>
</evidence>
<evidence type="ECO:0000313" key="15">
    <source>
        <dbReference type="EMBL" id="EJX09679.1"/>
    </source>
</evidence>
<comment type="similarity">
    <text evidence="4">Belongs to the DXR family.</text>
</comment>
<dbReference type="PANTHER" id="PTHR30525">
    <property type="entry name" value="1-DEOXY-D-XYLULOSE 5-PHOSPHATE REDUCTOISOMERASE"/>
    <property type="match status" value="1"/>
</dbReference>
<dbReference type="InterPro" id="IPR003821">
    <property type="entry name" value="DXP_reductoisomerase"/>
</dbReference>
<sequence>MTQPVTLLGATGSIGRSTIDVVRRYPDRFHFHAVAGGSRVKELVDVCREVHPRHVAIADETQLGALREALAQVGLSTIEVHAGQQAVTDLAADPETEVVVQAVVGAAGVAPTFAAARSGKRLLLANKESVVCGGGLLMETVRRAGAELLPVDSEHNAIFQCLAGATAQARQQARIILTASGGPFRGRKDLSGITPAEAVRHPKWSMGRKISVDSATLMNKGLEVIEASWLFGFEPERIRVVVHPQSIVHSAVEFADGALIAQLGTADMKTPIAYSLGWPERMDGYAKRLSLAEIGTLTFEEPDTETFPLLGMAYDALRTGGAACIILNAANEVAVEAFLAEKIGFTTIFKVVMTMLEKLSAANPQSVEEILALDRRARLDTRALIATLS</sequence>
<evidence type="ECO:0000256" key="3">
    <source>
        <dbReference type="ARBA" id="ARBA00005094"/>
    </source>
</evidence>
<evidence type="ECO:0000256" key="6">
    <source>
        <dbReference type="ARBA" id="ARBA00022723"/>
    </source>
</evidence>
<dbReference type="SUPFAM" id="SSF69055">
    <property type="entry name" value="1-deoxy-D-xylulose-5-phosphate reductoisomerase, C-terminal domain"/>
    <property type="match status" value="1"/>
</dbReference>